<dbReference type="NCBIfam" id="TIGR00282">
    <property type="entry name" value="TIGR00282 family metallophosphoesterase"/>
    <property type="match status" value="1"/>
</dbReference>
<keyword evidence="1 6" id="KW-0479">Metal-binding</keyword>
<comment type="similarity">
    <text evidence="4">Belongs to the YmdB-like family.</text>
</comment>
<feature type="binding site" evidence="6">
    <location>
        <position position="67"/>
    </location>
    <ligand>
        <name>Fe cation</name>
        <dbReference type="ChEBI" id="CHEBI:24875"/>
        <label>2</label>
    </ligand>
</feature>
<feature type="binding site" evidence="6">
    <location>
        <position position="39"/>
    </location>
    <ligand>
        <name>Fe cation</name>
        <dbReference type="ChEBI" id="CHEBI:24875"/>
        <label>1</label>
    </ligand>
</feature>
<dbReference type="Pfam" id="PF13277">
    <property type="entry name" value="YmdB"/>
    <property type="match status" value="1"/>
</dbReference>
<sequence>MRILFIGDVVGKPGRRVVRSLLPEIKERYKIDFTIANGENAAGGAGLTRKVADELHNYGINVLTSGNHIWDNRDIFSFIDSVDWVLRPYNYPPEAPGRGYGVFESRRGIHIAVINIMGRLFTGYFDCPFRAIENVLEKDLPEIKIIDFHAETTAEKQSFAFYVDGRVTAVIGTHTHVQTSDARILPKGTAYITDVGMTGGLNSVIGVKKELYIKRFKTLLPVAFEPSKERLGLEGVVLSLEEASGKVIDIFSIRELLDE</sequence>
<feature type="binding site" evidence="6">
    <location>
        <position position="40"/>
    </location>
    <ligand>
        <name>Fe cation</name>
        <dbReference type="ChEBI" id="CHEBI:24875"/>
        <label>1</label>
    </ligand>
</feature>
<dbReference type="GO" id="GO:0004113">
    <property type="term" value="F:2',3'-cyclic-nucleotide 3'-phosphodiesterase activity"/>
    <property type="evidence" value="ECO:0007669"/>
    <property type="project" value="TreeGrafter"/>
</dbReference>
<name>A0A7V0LTS7_UNCW3</name>
<dbReference type="EMBL" id="DRDR01000065">
    <property type="protein sequence ID" value="HDL60102.1"/>
    <property type="molecule type" value="Genomic_DNA"/>
</dbReference>
<feature type="binding site" evidence="6">
    <location>
        <position position="174"/>
    </location>
    <ligand>
        <name>Fe cation</name>
        <dbReference type="ChEBI" id="CHEBI:24875"/>
        <label>2</label>
    </ligand>
</feature>
<dbReference type="InterPro" id="IPR005235">
    <property type="entry name" value="YmdB-like"/>
</dbReference>
<comment type="caution">
    <text evidence="7">The sequence shown here is derived from an EMBL/GenBank/DDBJ whole genome shotgun (WGS) entry which is preliminary data.</text>
</comment>
<dbReference type="FunFam" id="3.60.21.10:FF:000016">
    <property type="entry name" value="Putative metallophosphoesterase"/>
    <property type="match status" value="1"/>
</dbReference>
<evidence type="ECO:0000256" key="4">
    <source>
        <dbReference type="ARBA" id="ARBA00061401"/>
    </source>
</evidence>
<proteinExistence type="inferred from homology"/>
<dbReference type="PANTHER" id="PTHR36303">
    <property type="entry name" value="2',3'-CYCLIC-NUCLEOTIDE 2'-PHOSPHODIESTERASE"/>
    <property type="match status" value="1"/>
</dbReference>
<organism evidence="7">
    <name type="scientific">candidate division WOR-3 bacterium</name>
    <dbReference type="NCBI Taxonomy" id="2052148"/>
    <lineage>
        <taxon>Bacteria</taxon>
        <taxon>Bacteria division WOR-3</taxon>
    </lineage>
</organism>
<gene>
    <name evidence="7" type="ORF">ENH14_01460</name>
</gene>
<dbReference type="GO" id="GO:0046872">
    <property type="term" value="F:metal ion binding"/>
    <property type="evidence" value="ECO:0007669"/>
    <property type="project" value="UniProtKB-KW"/>
</dbReference>
<dbReference type="PANTHER" id="PTHR36303:SF1">
    <property type="entry name" value="2',3'-CYCLIC-NUCLEOTIDE 2'-PHOSPHODIESTERASE"/>
    <property type="match status" value="1"/>
</dbReference>
<protein>
    <submittedName>
        <fullName evidence="7">TIGR00282 family metallophosphoesterase</fullName>
    </submittedName>
</protein>
<dbReference type="Gene3D" id="3.60.21.10">
    <property type="match status" value="1"/>
</dbReference>
<feature type="binding site" evidence="6">
    <location>
        <position position="8"/>
    </location>
    <ligand>
        <name>Fe cation</name>
        <dbReference type="ChEBI" id="CHEBI:24875"/>
        <label>1</label>
    </ligand>
</feature>
<evidence type="ECO:0000256" key="5">
    <source>
        <dbReference type="PIRSR" id="PIRSR004789-50"/>
    </source>
</evidence>
<feature type="binding site" evidence="6">
    <location>
        <position position="149"/>
    </location>
    <ligand>
        <name>Fe cation</name>
        <dbReference type="ChEBI" id="CHEBI:24875"/>
        <label>2</label>
    </ligand>
</feature>
<evidence type="ECO:0000256" key="6">
    <source>
        <dbReference type="PIRSR" id="PIRSR004789-51"/>
    </source>
</evidence>
<feature type="binding site" evidence="6">
    <location>
        <position position="176"/>
    </location>
    <ligand>
        <name>Fe cation</name>
        <dbReference type="ChEBI" id="CHEBI:24875"/>
        <label>1</label>
    </ligand>
</feature>
<dbReference type="CDD" id="cd07382">
    <property type="entry name" value="MPP_DR1281"/>
    <property type="match status" value="1"/>
</dbReference>
<dbReference type="InterPro" id="IPR029052">
    <property type="entry name" value="Metallo-depent_PP-like"/>
</dbReference>
<dbReference type="Proteomes" id="UP000886381">
    <property type="component" value="Unassembled WGS sequence"/>
</dbReference>
<reference evidence="7" key="1">
    <citation type="journal article" date="2020" name="mSystems">
        <title>Genome- and Community-Level Interaction Insights into Carbon Utilization and Element Cycling Functions of Hydrothermarchaeota in Hydrothermal Sediment.</title>
        <authorList>
            <person name="Zhou Z."/>
            <person name="Liu Y."/>
            <person name="Xu W."/>
            <person name="Pan J."/>
            <person name="Luo Z.H."/>
            <person name="Li M."/>
        </authorList>
    </citation>
    <scope>NUCLEOTIDE SEQUENCE [LARGE SCALE GENOMIC DNA]</scope>
    <source>
        <strain evidence="7">HyVt-28</strain>
    </source>
</reference>
<dbReference type="PIRSF" id="PIRSF004789">
    <property type="entry name" value="DR1281"/>
    <property type="match status" value="1"/>
</dbReference>
<keyword evidence="2" id="KW-0378">Hydrolase</keyword>
<evidence type="ECO:0000256" key="1">
    <source>
        <dbReference type="ARBA" id="ARBA00022723"/>
    </source>
</evidence>
<feature type="binding site" evidence="6">
    <location>
        <position position="39"/>
    </location>
    <ligand>
        <name>Fe cation</name>
        <dbReference type="ChEBI" id="CHEBI:24875"/>
        <label>2</label>
    </ligand>
</feature>
<evidence type="ECO:0000256" key="2">
    <source>
        <dbReference type="ARBA" id="ARBA00022801"/>
    </source>
</evidence>
<feature type="active site" description="Proton donor" evidence="5">
    <location>
        <position position="68"/>
    </location>
</feature>
<dbReference type="SUPFAM" id="SSF56300">
    <property type="entry name" value="Metallo-dependent phosphatases"/>
    <property type="match status" value="1"/>
</dbReference>
<keyword evidence="3" id="KW-0408">Iron</keyword>
<evidence type="ECO:0000256" key="3">
    <source>
        <dbReference type="ARBA" id="ARBA00023004"/>
    </source>
</evidence>
<accession>A0A7V0LTS7</accession>
<evidence type="ECO:0000313" key="7">
    <source>
        <dbReference type="EMBL" id="HDL60102.1"/>
    </source>
</evidence>
<dbReference type="AlphaFoldDB" id="A0A7V0LTS7"/>